<evidence type="ECO:0000313" key="2">
    <source>
        <dbReference type="Proteomes" id="UP000015104"/>
    </source>
</evidence>
<dbReference type="AlphaFoldDB" id="T1KNC4"/>
<dbReference type="EnsemblMetazoa" id="tetur16g00470.1">
    <property type="protein sequence ID" value="tetur16g00470.1"/>
    <property type="gene ID" value="tetur16g00470"/>
</dbReference>
<evidence type="ECO:0000313" key="1">
    <source>
        <dbReference type="EnsemblMetazoa" id="tetur16g00470.1"/>
    </source>
</evidence>
<dbReference type="HOGENOM" id="CLU_1962375_0_0_1"/>
<dbReference type="EMBL" id="CAEY01000275">
    <property type="status" value="NOT_ANNOTATED_CDS"/>
    <property type="molecule type" value="Genomic_DNA"/>
</dbReference>
<name>T1KNC4_TETUR</name>
<keyword evidence="2" id="KW-1185">Reference proteome</keyword>
<accession>T1KNC4</accession>
<reference evidence="2" key="1">
    <citation type="submission" date="2011-08" db="EMBL/GenBank/DDBJ databases">
        <authorList>
            <person name="Rombauts S."/>
        </authorList>
    </citation>
    <scope>NUCLEOTIDE SEQUENCE</scope>
    <source>
        <strain evidence="2">London</strain>
    </source>
</reference>
<sequence>MKRDSCKPEKKDFMKTGLNVNQLTGHSQQQQKITASLTNKSGAREEIQKENTYKKNKTLLVDAFNACFIAGYRILRRCSVDFFPYFPCFNSDGHGVGGICIIGCLMAHGATLKCDVGQKDDEKEEQQK</sequence>
<proteinExistence type="predicted"/>
<protein>
    <submittedName>
        <fullName evidence="1">Uncharacterized protein</fullName>
    </submittedName>
</protein>
<reference evidence="1" key="2">
    <citation type="submission" date="2015-06" db="UniProtKB">
        <authorList>
            <consortium name="EnsemblMetazoa"/>
        </authorList>
    </citation>
    <scope>IDENTIFICATION</scope>
</reference>
<organism evidence="1 2">
    <name type="scientific">Tetranychus urticae</name>
    <name type="common">Two-spotted spider mite</name>
    <dbReference type="NCBI Taxonomy" id="32264"/>
    <lineage>
        <taxon>Eukaryota</taxon>
        <taxon>Metazoa</taxon>
        <taxon>Ecdysozoa</taxon>
        <taxon>Arthropoda</taxon>
        <taxon>Chelicerata</taxon>
        <taxon>Arachnida</taxon>
        <taxon>Acari</taxon>
        <taxon>Acariformes</taxon>
        <taxon>Trombidiformes</taxon>
        <taxon>Prostigmata</taxon>
        <taxon>Eleutherengona</taxon>
        <taxon>Raphignathae</taxon>
        <taxon>Tetranychoidea</taxon>
        <taxon>Tetranychidae</taxon>
        <taxon>Tetranychus</taxon>
    </lineage>
</organism>
<dbReference type="Proteomes" id="UP000015104">
    <property type="component" value="Unassembled WGS sequence"/>
</dbReference>